<evidence type="ECO:0000256" key="2">
    <source>
        <dbReference type="ARBA" id="ARBA00010961"/>
    </source>
</evidence>
<protein>
    <recommendedName>
        <fullName evidence="6">Mutator family transposase</fullName>
    </recommendedName>
</protein>
<dbReference type="PANTHER" id="PTHR33217">
    <property type="entry name" value="TRANSPOSASE FOR INSERTION SEQUENCE ELEMENT IS1081"/>
    <property type="match status" value="1"/>
</dbReference>
<comment type="function">
    <text evidence="1 6">Required for the transposition of the insertion element.</text>
</comment>
<keyword evidence="4 6" id="KW-0238">DNA-binding</keyword>
<evidence type="ECO:0000256" key="1">
    <source>
        <dbReference type="ARBA" id="ARBA00002190"/>
    </source>
</evidence>
<dbReference type="NCBIfam" id="NF033543">
    <property type="entry name" value="transpos_IS256"/>
    <property type="match status" value="1"/>
</dbReference>
<keyword evidence="3 6" id="KW-0815">Transposition</keyword>
<keyword evidence="5 6" id="KW-0233">DNA recombination</keyword>
<name>A0ABN1RT97_9ACTN</name>
<evidence type="ECO:0000313" key="7">
    <source>
        <dbReference type="EMBL" id="GAA0963213.1"/>
    </source>
</evidence>
<keyword evidence="6" id="KW-0814">Transposable element</keyword>
<dbReference type="EMBL" id="BAAAID010000179">
    <property type="protein sequence ID" value="GAA0963213.1"/>
    <property type="molecule type" value="Genomic_DNA"/>
</dbReference>
<proteinExistence type="inferred from homology"/>
<evidence type="ECO:0000313" key="8">
    <source>
        <dbReference type="Proteomes" id="UP001500418"/>
    </source>
</evidence>
<evidence type="ECO:0000256" key="4">
    <source>
        <dbReference type="ARBA" id="ARBA00023125"/>
    </source>
</evidence>
<keyword evidence="8" id="KW-1185">Reference proteome</keyword>
<dbReference type="PANTHER" id="PTHR33217:SF8">
    <property type="entry name" value="MUTATOR FAMILY TRANSPOSASE"/>
    <property type="match status" value="1"/>
</dbReference>
<evidence type="ECO:0000256" key="5">
    <source>
        <dbReference type="ARBA" id="ARBA00023172"/>
    </source>
</evidence>
<sequence>MIANSRRNPLNRPDHKIVDRTKIRDGQVANRPVYLAMAVTVEGTRDILGIWAGDGGEGAKHWLSVFTELRNRGVEDVLMLVCDGLKGLPDAVETVWPRTVVQTCIVHLIRNSIRYVARQDWDKVAKDLKPVYTAPGEAAATERFLEFSEKWGTKYPAVIKLWSDAWAEMVPFLSFDVEIRKVICSTNAVESVNARIRKAVRARGHFPSENAALKCVYMALMSLDPTGKGRRRWTMRWKAPLNAFQIAFEGRLTPTTSH</sequence>
<organism evidence="7 8">
    <name type="scientific">Streptomyces rhizosphaericus</name>
    <dbReference type="NCBI Taxonomy" id="114699"/>
    <lineage>
        <taxon>Bacteria</taxon>
        <taxon>Bacillati</taxon>
        <taxon>Actinomycetota</taxon>
        <taxon>Actinomycetes</taxon>
        <taxon>Kitasatosporales</taxon>
        <taxon>Streptomycetaceae</taxon>
        <taxon>Streptomyces</taxon>
        <taxon>Streptomyces violaceusniger group</taxon>
    </lineage>
</organism>
<reference evidence="8" key="1">
    <citation type="journal article" date="2019" name="Int. J. Syst. Evol. Microbiol.">
        <title>The Global Catalogue of Microorganisms (GCM) 10K type strain sequencing project: providing services to taxonomists for standard genome sequencing and annotation.</title>
        <authorList>
            <consortium name="The Broad Institute Genomics Platform"/>
            <consortium name="The Broad Institute Genome Sequencing Center for Infectious Disease"/>
            <person name="Wu L."/>
            <person name="Ma J."/>
        </authorList>
    </citation>
    <scope>NUCLEOTIDE SEQUENCE [LARGE SCALE GENOMIC DNA]</scope>
    <source>
        <strain evidence="8">JCM 11444</strain>
    </source>
</reference>
<comment type="caution">
    <text evidence="7">The sequence shown here is derived from an EMBL/GenBank/DDBJ whole genome shotgun (WGS) entry which is preliminary data.</text>
</comment>
<gene>
    <name evidence="7" type="ORF">GCM10009575_098460</name>
</gene>
<evidence type="ECO:0000256" key="6">
    <source>
        <dbReference type="RuleBase" id="RU365089"/>
    </source>
</evidence>
<dbReference type="PROSITE" id="PS01007">
    <property type="entry name" value="TRANSPOSASE_MUTATOR"/>
    <property type="match status" value="1"/>
</dbReference>
<dbReference type="Pfam" id="PF00872">
    <property type="entry name" value="Transposase_mut"/>
    <property type="match status" value="1"/>
</dbReference>
<dbReference type="Proteomes" id="UP001500418">
    <property type="component" value="Unassembled WGS sequence"/>
</dbReference>
<comment type="similarity">
    <text evidence="2 6">Belongs to the transposase mutator family.</text>
</comment>
<evidence type="ECO:0000256" key="3">
    <source>
        <dbReference type="ARBA" id="ARBA00022578"/>
    </source>
</evidence>
<dbReference type="InterPro" id="IPR001207">
    <property type="entry name" value="Transposase_mutator"/>
</dbReference>
<accession>A0ABN1RT97</accession>